<feature type="modified residue" description="4-aspartylphosphate" evidence="1">
    <location>
        <position position="48"/>
    </location>
</feature>
<dbReference type="RefSeq" id="WP_094059845.1">
    <property type="nucleotide sequence ID" value="NZ_CP022530.1"/>
</dbReference>
<evidence type="ECO:0000313" key="4">
    <source>
        <dbReference type="Proteomes" id="UP000202440"/>
    </source>
</evidence>
<evidence type="ECO:0000313" key="3">
    <source>
        <dbReference type="EMBL" id="ASP38657.1"/>
    </source>
</evidence>
<keyword evidence="1" id="KW-0597">Phosphoprotein</keyword>
<evidence type="ECO:0000259" key="2">
    <source>
        <dbReference type="PROSITE" id="PS50110"/>
    </source>
</evidence>
<proteinExistence type="predicted"/>
<dbReference type="OrthoDB" id="5696993at2"/>
<dbReference type="AlphaFoldDB" id="A0A222FHW8"/>
<dbReference type="KEGG" id="bsan:CHH28_08185"/>
<dbReference type="EMBL" id="CP022530">
    <property type="protein sequence ID" value="ASP38657.1"/>
    <property type="molecule type" value="Genomic_DNA"/>
</dbReference>
<gene>
    <name evidence="3" type="ORF">CHH28_08185</name>
</gene>
<protein>
    <submittedName>
        <fullName evidence="3">Response regulator receiver protein</fullName>
    </submittedName>
</protein>
<dbReference type="InterPro" id="IPR011006">
    <property type="entry name" value="CheY-like_superfamily"/>
</dbReference>
<keyword evidence="4" id="KW-1185">Reference proteome</keyword>
<dbReference type="SUPFAM" id="SSF52172">
    <property type="entry name" value="CheY-like"/>
    <property type="match status" value="1"/>
</dbReference>
<dbReference type="InterPro" id="IPR001789">
    <property type="entry name" value="Sig_transdc_resp-reg_receiver"/>
</dbReference>
<dbReference type="PROSITE" id="PS50110">
    <property type="entry name" value="RESPONSE_REGULATORY"/>
    <property type="match status" value="1"/>
</dbReference>
<dbReference type="Proteomes" id="UP000202440">
    <property type="component" value="Chromosome"/>
</dbReference>
<dbReference type="GO" id="GO:0000160">
    <property type="term" value="P:phosphorelay signal transduction system"/>
    <property type="evidence" value="ECO:0007669"/>
    <property type="project" value="InterPro"/>
</dbReference>
<accession>A0A222FHW8</accession>
<sequence>MAEHLTLIVSQSDSRDLIQWLAPDYECLLSKPDDELTADDELALILVDSRSLSQCDLAAICRQLRQAHSNVPMVVILEHDELDVRLNLYEAGCDDCLQAQALKELRGRIDRLAMNKIANDQLRMQLQQANEMAFLAMTGTSDLGVNIQFLLDSHHCTNLDELGMRLFQALRNYNLNCSLQLRSRFESKNMEANGMAKAMESSLLSACADKGRYVDFGRRSIMNYGRVSVLVKNMPVDDDKKYGAIKDNLFSLLQGADARIDALDNQKTLLLEGKLIREMAMQMRRLVDDVDEAQTVVMRDIADVVENISEQIENSMHVLGMDEVQEQKMRAISENAVQETTRIFNEGMTLDQNLRDFLSVAEHLLAKPHLPIEALQRLLESGQALQLKH</sequence>
<feature type="domain" description="Response regulatory" evidence="2">
    <location>
        <begin position="1"/>
        <end position="114"/>
    </location>
</feature>
<dbReference type="Gene3D" id="3.40.50.2300">
    <property type="match status" value="1"/>
</dbReference>
<name>A0A222FHW8_9GAMM</name>
<organism evidence="3 4">
    <name type="scientific">Bacterioplanes sanyensis</name>
    <dbReference type="NCBI Taxonomy" id="1249553"/>
    <lineage>
        <taxon>Bacteria</taxon>
        <taxon>Pseudomonadati</taxon>
        <taxon>Pseudomonadota</taxon>
        <taxon>Gammaproteobacteria</taxon>
        <taxon>Oceanospirillales</taxon>
        <taxon>Oceanospirillaceae</taxon>
        <taxon>Bacterioplanes</taxon>
    </lineage>
</organism>
<evidence type="ECO:0000256" key="1">
    <source>
        <dbReference type="PROSITE-ProRule" id="PRU00169"/>
    </source>
</evidence>
<reference evidence="3 4" key="1">
    <citation type="submission" date="2017-07" db="EMBL/GenBank/DDBJ databases">
        <title>Annotated genome sequence of Bacterioplanes sanyensis isolated from Red Sea.</title>
        <authorList>
            <person name="Rehman Z.U."/>
        </authorList>
    </citation>
    <scope>NUCLEOTIDE SEQUENCE [LARGE SCALE GENOMIC DNA]</scope>
    <source>
        <strain evidence="3 4">NV9</strain>
    </source>
</reference>